<organism evidence="2 3">
    <name type="scientific">Byssochlamys spectabilis (strain No. 5 / NBRC 109023)</name>
    <name type="common">Paecilomyces variotii</name>
    <dbReference type="NCBI Taxonomy" id="1356009"/>
    <lineage>
        <taxon>Eukaryota</taxon>
        <taxon>Fungi</taxon>
        <taxon>Dikarya</taxon>
        <taxon>Ascomycota</taxon>
        <taxon>Pezizomycotina</taxon>
        <taxon>Eurotiomycetes</taxon>
        <taxon>Eurotiomycetidae</taxon>
        <taxon>Eurotiales</taxon>
        <taxon>Thermoascaceae</taxon>
        <taxon>Paecilomyces</taxon>
    </lineage>
</organism>
<gene>
    <name evidence="2" type="ORF">PVAR5_7227</name>
</gene>
<sequence>MHLILTGATGLVGSAALAHILSLPPGSVSRLSILSRRPVPMAENKPNVTVIEHRDFSQYPPELLEKLKGANGVIWAQGISQTEVPKDEYIKITLDYPLAAAKAFSGLSDSFKFVYVSGEGATTEPGFMTPLFGTVKGQAEEALLKLSKETPTFKPYSVRPAFIDAHNHPEVQKAISSRANQQTFAKKAVNAGLGPVMRCLYPGIVSPTPDLGRFLTDLAMGDGKPLSGDGVSGEGRTVSNKAFRRIAKVGA</sequence>
<evidence type="ECO:0000313" key="2">
    <source>
        <dbReference type="EMBL" id="GAD98533.1"/>
    </source>
</evidence>
<dbReference type="HOGENOM" id="CLU_071330_5_0_1"/>
<evidence type="ECO:0000256" key="1">
    <source>
        <dbReference type="SAM" id="SignalP"/>
    </source>
</evidence>
<dbReference type="EMBL" id="BAUL01000250">
    <property type="protein sequence ID" value="GAD98533.1"/>
    <property type="molecule type" value="Genomic_DNA"/>
</dbReference>
<dbReference type="InParanoid" id="V5G2B2"/>
<feature type="chain" id="PRO_5004733293" description="Nucleoside-diphosphate-sugar epimerase" evidence="1">
    <location>
        <begin position="17"/>
        <end position="251"/>
    </location>
</feature>
<dbReference type="AlphaFoldDB" id="V5G2B2"/>
<dbReference type="Proteomes" id="UP000018001">
    <property type="component" value="Unassembled WGS sequence"/>
</dbReference>
<evidence type="ECO:0008006" key="4">
    <source>
        <dbReference type="Google" id="ProtNLM"/>
    </source>
</evidence>
<proteinExistence type="predicted"/>
<dbReference type="InterPro" id="IPR036291">
    <property type="entry name" value="NAD(P)-bd_dom_sf"/>
</dbReference>
<protein>
    <recommendedName>
        <fullName evidence="4">Nucleoside-diphosphate-sugar epimerase</fullName>
    </recommendedName>
</protein>
<keyword evidence="3" id="KW-1185">Reference proteome</keyword>
<dbReference type="Gene3D" id="3.40.50.720">
    <property type="entry name" value="NAD(P)-binding Rossmann-like Domain"/>
    <property type="match status" value="1"/>
</dbReference>
<dbReference type="SUPFAM" id="SSF51735">
    <property type="entry name" value="NAD(P)-binding Rossmann-fold domains"/>
    <property type="match status" value="1"/>
</dbReference>
<keyword evidence="1" id="KW-0732">Signal</keyword>
<reference evidence="3" key="1">
    <citation type="journal article" date="2014" name="Genome Announc.">
        <title>Draft genome sequence of the formaldehyde-resistant fungus Byssochlamys spectabilis No. 5 (anamorph Paecilomyces variotii No. 5) (NBRC109023).</title>
        <authorList>
            <person name="Oka T."/>
            <person name="Ekino K."/>
            <person name="Fukuda K."/>
            <person name="Nomura Y."/>
        </authorList>
    </citation>
    <scope>NUCLEOTIDE SEQUENCE [LARGE SCALE GENOMIC DNA]</scope>
    <source>
        <strain evidence="3">No. 5 / NBRC 109023</strain>
    </source>
</reference>
<evidence type="ECO:0000313" key="3">
    <source>
        <dbReference type="Proteomes" id="UP000018001"/>
    </source>
</evidence>
<dbReference type="PANTHER" id="PTHR14097:SF8">
    <property type="entry name" value="NAD(P)-BINDING DOMAIN-CONTAINING PROTEIN"/>
    <property type="match status" value="1"/>
</dbReference>
<dbReference type="eggNOG" id="ENOG502S03H">
    <property type="taxonomic scope" value="Eukaryota"/>
</dbReference>
<comment type="caution">
    <text evidence="2">The sequence shown here is derived from an EMBL/GenBank/DDBJ whole genome shotgun (WGS) entry which is preliminary data.</text>
</comment>
<feature type="signal peptide" evidence="1">
    <location>
        <begin position="1"/>
        <end position="16"/>
    </location>
</feature>
<dbReference type="OrthoDB" id="9975943at2759"/>
<dbReference type="PANTHER" id="PTHR14097">
    <property type="entry name" value="OXIDOREDUCTASE HTATIP2"/>
    <property type="match status" value="1"/>
</dbReference>
<accession>V5G2B2</accession>
<name>V5G2B2_BYSSN</name>